<keyword evidence="2" id="KW-0238">DNA-binding</keyword>
<dbReference type="Gene3D" id="1.20.120.530">
    <property type="entry name" value="GntR ligand-binding domain-like"/>
    <property type="match status" value="1"/>
</dbReference>
<dbReference type="SUPFAM" id="SSF48008">
    <property type="entry name" value="GntR ligand-binding domain-like"/>
    <property type="match status" value="1"/>
</dbReference>
<feature type="region of interest" description="Disordered" evidence="4">
    <location>
        <begin position="14"/>
        <end position="50"/>
    </location>
</feature>
<dbReference type="SUPFAM" id="SSF46785">
    <property type="entry name" value="Winged helix' DNA-binding domain"/>
    <property type="match status" value="1"/>
</dbReference>
<dbReference type="Pfam" id="PF07729">
    <property type="entry name" value="FCD"/>
    <property type="match status" value="1"/>
</dbReference>
<keyword evidence="1" id="KW-0805">Transcription regulation</keyword>
<dbReference type="GO" id="GO:0003677">
    <property type="term" value="F:DNA binding"/>
    <property type="evidence" value="ECO:0007669"/>
    <property type="project" value="UniProtKB-KW"/>
</dbReference>
<dbReference type="SMART" id="SM00345">
    <property type="entry name" value="HTH_GNTR"/>
    <property type="match status" value="1"/>
</dbReference>
<dbReference type="SMART" id="SM00895">
    <property type="entry name" value="FCD"/>
    <property type="match status" value="1"/>
</dbReference>
<dbReference type="PANTHER" id="PTHR43537">
    <property type="entry name" value="TRANSCRIPTIONAL REGULATOR, GNTR FAMILY"/>
    <property type="match status" value="1"/>
</dbReference>
<dbReference type="PANTHER" id="PTHR43537:SF44">
    <property type="entry name" value="GNTR FAMILY REGULATORY PROTEIN"/>
    <property type="match status" value="1"/>
</dbReference>
<feature type="domain" description="HTH gntR-type" evidence="5">
    <location>
        <begin position="51"/>
        <end position="119"/>
    </location>
</feature>
<accession>A0AAP4U1T2</accession>
<proteinExistence type="predicted"/>
<evidence type="ECO:0000256" key="2">
    <source>
        <dbReference type="ARBA" id="ARBA00023125"/>
    </source>
</evidence>
<evidence type="ECO:0000259" key="5">
    <source>
        <dbReference type="PROSITE" id="PS50949"/>
    </source>
</evidence>
<evidence type="ECO:0000313" key="6">
    <source>
        <dbReference type="EMBL" id="MDO6673497.1"/>
    </source>
</evidence>
<evidence type="ECO:0000256" key="3">
    <source>
        <dbReference type="ARBA" id="ARBA00023163"/>
    </source>
</evidence>
<reference evidence="6" key="1">
    <citation type="submission" date="2023-07" db="EMBL/GenBank/DDBJ databases">
        <title>Genome content predicts the carbon catabolic preferences of heterotrophic bacteria.</title>
        <authorList>
            <person name="Gralka M."/>
        </authorList>
    </citation>
    <scope>NUCLEOTIDE SEQUENCE</scope>
    <source>
        <strain evidence="6">C2R13</strain>
    </source>
</reference>
<dbReference type="Gene3D" id="1.10.10.10">
    <property type="entry name" value="Winged helix-like DNA-binding domain superfamily/Winged helix DNA-binding domain"/>
    <property type="match status" value="1"/>
</dbReference>
<dbReference type="CDD" id="cd07377">
    <property type="entry name" value="WHTH_GntR"/>
    <property type="match status" value="1"/>
</dbReference>
<protein>
    <submittedName>
        <fullName evidence="6">FCD domain-containing protein</fullName>
    </submittedName>
</protein>
<evidence type="ECO:0000256" key="4">
    <source>
        <dbReference type="SAM" id="MobiDB-lite"/>
    </source>
</evidence>
<keyword evidence="3" id="KW-0804">Transcription</keyword>
<feature type="compositionally biased region" description="Low complexity" evidence="4">
    <location>
        <begin position="39"/>
        <end position="50"/>
    </location>
</feature>
<organism evidence="6 7">
    <name type="scientific">Cobetia amphilecti</name>
    <dbReference type="NCBI Taxonomy" id="1055104"/>
    <lineage>
        <taxon>Bacteria</taxon>
        <taxon>Pseudomonadati</taxon>
        <taxon>Pseudomonadota</taxon>
        <taxon>Gammaproteobacteria</taxon>
        <taxon>Oceanospirillales</taxon>
        <taxon>Halomonadaceae</taxon>
        <taxon>Cobetia</taxon>
    </lineage>
</organism>
<dbReference type="InterPro" id="IPR011711">
    <property type="entry name" value="GntR_C"/>
</dbReference>
<comment type="caution">
    <text evidence="6">The sequence shown here is derived from an EMBL/GenBank/DDBJ whole genome shotgun (WGS) entry which is preliminary data.</text>
</comment>
<evidence type="ECO:0000313" key="7">
    <source>
        <dbReference type="Proteomes" id="UP001170481"/>
    </source>
</evidence>
<name>A0AAP4U1T2_9GAMM</name>
<dbReference type="InterPro" id="IPR000524">
    <property type="entry name" value="Tscrpt_reg_HTH_GntR"/>
</dbReference>
<dbReference type="Pfam" id="PF00392">
    <property type="entry name" value="GntR"/>
    <property type="match status" value="1"/>
</dbReference>
<dbReference type="AlphaFoldDB" id="A0AAP4U1T2"/>
<evidence type="ECO:0000256" key="1">
    <source>
        <dbReference type="ARBA" id="ARBA00023015"/>
    </source>
</evidence>
<dbReference type="InterPro" id="IPR036390">
    <property type="entry name" value="WH_DNA-bd_sf"/>
</dbReference>
<dbReference type="RefSeq" id="WP_303595178.1">
    <property type="nucleotide sequence ID" value="NZ_JAUORK010000026.1"/>
</dbReference>
<dbReference type="InterPro" id="IPR036388">
    <property type="entry name" value="WH-like_DNA-bd_sf"/>
</dbReference>
<dbReference type="Proteomes" id="UP001170481">
    <property type="component" value="Unassembled WGS sequence"/>
</dbReference>
<dbReference type="PROSITE" id="PS50949">
    <property type="entry name" value="HTH_GNTR"/>
    <property type="match status" value="1"/>
</dbReference>
<feature type="compositionally biased region" description="Polar residues" evidence="4">
    <location>
        <begin position="22"/>
        <end position="31"/>
    </location>
</feature>
<sequence length="316" mass="33996">MHPMKDVRELQMTRHAIKERSIMTTPTTSAAGGSPRANASSGTSATAGDTSTARVDVAEWLAQAIFENRYPPGSLIPRELDLCDQHAQSRATVRTAIQSLVNAGILTRTTGQGTRVNPLSEWHLLDPRVTGWMTRYAMPHPQLARDIYAFRISIEPFVAALAATEATAQDLSAIEQAYDGMAAAVHGGSAMEEFDRADIAFHDAIFAATHNVIWAQLGHVLKPSISLLVATSNHNASELGDSLGRHRAVMEAIRLRQPDAAHAATLHVLDRTGQDLGLAMPAVSEGSHPAGRAQEPLELLRRFGQLPSLSAPLSSE</sequence>
<dbReference type="EMBL" id="JAUORK010000026">
    <property type="protein sequence ID" value="MDO6673497.1"/>
    <property type="molecule type" value="Genomic_DNA"/>
</dbReference>
<gene>
    <name evidence="6" type="ORF">Q4535_15410</name>
</gene>
<dbReference type="GO" id="GO:0003700">
    <property type="term" value="F:DNA-binding transcription factor activity"/>
    <property type="evidence" value="ECO:0007669"/>
    <property type="project" value="InterPro"/>
</dbReference>
<dbReference type="InterPro" id="IPR008920">
    <property type="entry name" value="TF_FadR/GntR_C"/>
</dbReference>